<protein>
    <submittedName>
        <fullName evidence="2">Uncharacterized protein</fullName>
    </submittedName>
</protein>
<evidence type="ECO:0000256" key="1">
    <source>
        <dbReference type="SAM" id="MobiDB-lite"/>
    </source>
</evidence>
<reference evidence="2" key="1">
    <citation type="journal article" date="2023" name="G3 (Bethesda)">
        <title>A reference genome for the long-term kleptoplast-retaining sea slug Elysia crispata morphotype clarki.</title>
        <authorList>
            <person name="Eastman K.E."/>
            <person name="Pendleton A.L."/>
            <person name="Shaikh M.A."/>
            <person name="Suttiyut T."/>
            <person name="Ogas R."/>
            <person name="Tomko P."/>
            <person name="Gavelis G."/>
            <person name="Widhalm J.R."/>
            <person name="Wisecaver J.H."/>
        </authorList>
    </citation>
    <scope>NUCLEOTIDE SEQUENCE</scope>
    <source>
        <strain evidence="2">ECLA1</strain>
    </source>
</reference>
<comment type="caution">
    <text evidence="2">The sequence shown here is derived from an EMBL/GenBank/DDBJ whole genome shotgun (WGS) entry which is preliminary data.</text>
</comment>
<sequence>MHYAACSVNSLDLRCLLFNEPSLGFCQEEGSLSFIVIYLGDLQSCDVQFSATLRPALVRPSLPPALTTELSLPRDQDKQQKSTSLPGRRLSLLSMWMLPGDPGLDTVTHYAHRALRFGGMVENRL</sequence>
<dbReference type="AlphaFoldDB" id="A0AAE1CYX1"/>
<evidence type="ECO:0000313" key="3">
    <source>
        <dbReference type="Proteomes" id="UP001283361"/>
    </source>
</evidence>
<proteinExistence type="predicted"/>
<organism evidence="2 3">
    <name type="scientific">Elysia crispata</name>
    <name type="common">lettuce slug</name>
    <dbReference type="NCBI Taxonomy" id="231223"/>
    <lineage>
        <taxon>Eukaryota</taxon>
        <taxon>Metazoa</taxon>
        <taxon>Spiralia</taxon>
        <taxon>Lophotrochozoa</taxon>
        <taxon>Mollusca</taxon>
        <taxon>Gastropoda</taxon>
        <taxon>Heterobranchia</taxon>
        <taxon>Euthyneura</taxon>
        <taxon>Panpulmonata</taxon>
        <taxon>Sacoglossa</taxon>
        <taxon>Placobranchoidea</taxon>
        <taxon>Plakobranchidae</taxon>
        <taxon>Elysia</taxon>
    </lineage>
</organism>
<dbReference type="EMBL" id="JAWDGP010006242">
    <property type="protein sequence ID" value="KAK3744848.1"/>
    <property type="molecule type" value="Genomic_DNA"/>
</dbReference>
<gene>
    <name evidence="2" type="ORF">RRG08_050786</name>
</gene>
<keyword evidence="3" id="KW-1185">Reference proteome</keyword>
<accession>A0AAE1CYX1</accession>
<name>A0AAE1CYX1_9GAST</name>
<dbReference type="Proteomes" id="UP001283361">
    <property type="component" value="Unassembled WGS sequence"/>
</dbReference>
<feature type="region of interest" description="Disordered" evidence="1">
    <location>
        <begin position="67"/>
        <end position="86"/>
    </location>
</feature>
<evidence type="ECO:0000313" key="2">
    <source>
        <dbReference type="EMBL" id="KAK3744848.1"/>
    </source>
</evidence>